<evidence type="ECO:0000313" key="3">
    <source>
        <dbReference type="Proteomes" id="UP001595909"/>
    </source>
</evidence>
<evidence type="ECO:0000313" key="2">
    <source>
        <dbReference type="EMBL" id="MFC4836452.1"/>
    </source>
</evidence>
<dbReference type="EMBL" id="JBHSIM010000062">
    <property type="protein sequence ID" value="MFC4836452.1"/>
    <property type="molecule type" value="Genomic_DNA"/>
</dbReference>
<organism evidence="2 3">
    <name type="scientific">Actinomycetospora chibensis</name>
    <dbReference type="NCBI Taxonomy" id="663606"/>
    <lineage>
        <taxon>Bacteria</taxon>
        <taxon>Bacillati</taxon>
        <taxon>Actinomycetota</taxon>
        <taxon>Actinomycetes</taxon>
        <taxon>Pseudonocardiales</taxon>
        <taxon>Pseudonocardiaceae</taxon>
        <taxon>Actinomycetospora</taxon>
    </lineage>
</organism>
<proteinExistence type="predicted"/>
<feature type="compositionally biased region" description="Basic and acidic residues" evidence="1">
    <location>
        <begin position="266"/>
        <end position="275"/>
    </location>
</feature>
<feature type="region of interest" description="Disordered" evidence="1">
    <location>
        <begin position="266"/>
        <end position="305"/>
    </location>
</feature>
<dbReference type="Proteomes" id="UP001595909">
    <property type="component" value="Unassembled WGS sequence"/>
</dbReference>
<sequence>MSSAREVNGTGPEPVTLDVALDAGRVRVNLAPPAEDGASLRVRVEADPDAPAGWLRGLGTVLGFLGVDRDGPSSPEERAEAAVAGATLEWEPDTRRVTVRGPRDLGLRGVPLAVTVRAPQDSELRVRAGAARVAVEGRAGEVSVHGTGEVRLDEVAGRTDLRCGAGEVSIGHLGAPLRLTGGAGGVRVDHVHAPVEITTGAGRVRLGDVHADVAVRAAAGDIEVADAVAGDVEIGTGVGSLWVGVHAGVDAKVVLNSAVGRVRSELPVRADRPDQPDGGPLRVRARTGAGDVTVATARPRPALTA</sequence>
<name>A0ABV9RST7_9PSEU</name>
<evidence type="ECO:0000256" key="1">
    <source>
        <dbReference type="SAM" id="MobiDB-lite"/>
    </source>
</evidence>
<dbReference type="Gene3D" id="2.160.20.120">
    <property type="match status" value="1"/>
</dbReference>
<keyword evidence="3" id="KW-1185">Reference proteome</keyword>
<reference evidence="3" key="1">
    <citation type="journal article" date="2019" name="Int. J. Syst. Evol. Microbiol.">
        <title>The Global Catalogue of Microorganisms (GCM) 10K type strain sequencing project: providing services to taxonomists for standard genome sequencing and annotation.</title>
        <authorList>
            <consortium name="The Broad Institute Genomics Platform"/>
            <consortium name="The Broad Institute Genome Sequencing Center for Infectious Disease"/>
            <person name="Wu L."/>
            <person name="Ma J."/>
        </authorList>
    </citation>
    <scope>NUCLEOTIDE SEQUENCE [LARGE SCALE GENOMIC DNA]</scope>
    <source>
        <strain evidence="3">CCUG 50347</strain>
    </source>
</reference>
<accession>A0ABV9RST7</accession>
<comment type="caution">
    <text evidence="2">The sequence shown here is derived from an EMBL/GenBank/DDBJ whole genome shotgun (WGS) entry which is preliminary data.</text>
</comment>
<protein>
    <submittedName>
        <fullName evidence="2">DUF4097 domain-containing protein</fullName>
    </submittedName>
</protein>
<gene>
    <name evidence="2" type="ORF">ACFPEL_28880</name>
</gene>
<dbReference type="RefSeq" id="WP_274189154.1">
    <property type="nucleotide sequence ID" value="NZ_BAABHN010000062.1"/>
</dbReference>